<evidence type="ECO:0000256" key="13">
    <source>
        <dbReference type="ARBA" id="ARBA00023137"/>
    </source>
</evidence>
<evidence type="ECO:0000256" key="11">
    <source>
        <dbReference type="ARBA" id="ARBA00022989"/>
    </source>
</evidence>
<dbReference type="Pfam" id="PF00536">
    <property type="entry name" value="SAM_1"/>
    <property type="match status" value="1"/>
</dbReference>
<evidence type="ECO:0000256" key="9">
    <source>
        <dbReference type="ARBA" id="ARBA00022777"/>
    </source>
</evidence>
<dbReference type="PRINTS" id="PR00109">
    <property type="entry name" value="TYRKINASE"/>
</dbReference>
<dbReference type="InterPro" id="IPR001090">
    <property type="entry name" value="Ephrin_rcpt_lig-bd_dom"/>
</dbReference>
<dbReference type="OrthoDB" id="4062651at2759"/>
<keyword evidence="20" id="KW-1015">Disulfide bond</keyword>
<feature type="domain" description="Fibronectin type-III" evidence="25">
    <location>
        <begin position="340"/>
        <end position="452"/>
    </location>
</feature>
<dbReference type="SMART" id="SM00060">
    <property type="entry name" value="FN3"/>
    <property type="match status" value="2"/>
</dbReference>
<feature type="disulfide bond" evidence="20">
    <location>
        <begin position="77"/>
        <end position="198"/>
    </location>
</feature>
<evidence type="ECO:0000256" key="14">
    <source>
        <dbReference type="ARBA" id="ARBA00023170"/>
    </source>
</evidence>
<dbReference type="CDD" id="cd00063">
    <property type="entry name" value="FN3"/>
    <property type="match status" value="2"/>
</dbReference>
<dbReference type="InterPro" id="IPR001245">
    <property type="entry name" value="Ser-Thr/Tyr_kinase_cat_dom"/>
</dbReference>
<dbReference type="FunFam" id="1.10.150.50:FF:000066">
    <property type="entry name" value="ephrin type-A receptor 10"/>
    <property type="match status" value="1"/>
</dbReference>
<dbReference type="InterPro" id="IPR013761">
    <property type="entry name" value="SAM/pointed_sf"/>
</dbReference>
<dbReference type="PROSITE" id="PS50853">
    <property type="entry name" value="FN3"/>
    <property type="match status" value="2"/>
</dbReference>
<comment type="catalytic activity">
    <reaction evidence="16">
        <text>L-tyrosyl-[protein] + ATP = O-phospho-L-tyrosyl-[protein] + ADP + H(+)</text>
        <dbReference type="Rhea" id="RHEA:10596"/>
        <dbReference type="Rhea" id="RHEA-COMP:10136"/>
        <dbReference type="Rhea" id="RHEA-COMP:20101"/>
        <dbReference type="ChEBI" id="CHEBI:15378"/>
        <dbReference type="ChEBI" id="CHEBI:30616"/>
        <dbReference type="ChEBI" id="CHEBI:46858"/>
        <dbReference type="ChEBI" id="CHEBI:61978"/>
        <dbReference type="ChEBI" id="CHEBI:456216"/>
        <dbReference type="EC" id="2.7.10.1"/>
    </reaction>
</comment>
<dbReference type="GO" id="GO:0005524">
    <property type="term" value="F:ATP binding"/>
    <property type="evidence" value="ECO:0007669"/>
    <property type="project" value="UniProtKB-KW"/>
</dbReference>
<evidence type="ECO:0000256" key="22">
    <source>
        <dbReference type="SAM" id="SignalP"/>
    </source>
</evidence>
<dbReference type="Pfam" id="PF00041">
    <property type="entry name" value="fn3"/>
    <property type="match status" value="2"/>
</dbReference>
<dbReference type="FunFam" id="2.10.50.10:FF:000001">
    <property type="entry name" value="Ephrin type-A receptor 5"/>
    <property type="match status" value="1"/>
</dbReference>
<dbReference type="Pfam" id="PF01404">
    <property type="entry name" value="Ephrin_lbd"/>
    <property type="match status" value="1"/>
</dbReference>
<evidence type="ECO:0000256" key="4">
    <source>
        <dbReference type="ARBA" id="ARBA00022679"/>
    </source>
</evidence>
<dbReference type="RefSeq" id="XP_022353002.1">
    <property type="nucleotide sequence ID" value="XM_022497294.1"/>
</dbReference>
<keyword evidence="10 19" id="KW-0067">ATP-binding</keyword>
<comment type="subcellular location">
    <subcellularLocation>
        <location evidence="1">Cell membrane</location>
        <topology evidence="1">Single-pass membrane protein</topology>
    </subcellularLocation>
</comment>
<name>A0A2Y9IWK0_ENHLU</name>
<dbReference type="Pfam" id="PF25599">
    <property type="entry name" value="Ephrin_CRD"/>
    <property type="match status" value="1"/>
</dbReference>
<evidence type="ECO:0000256" key="3">
    <source>
        <dbReference type="ARBA" id="ARBA00022475"/>
    </source>
</evidence>
<dbReference type="FunFam" id="2.60.40.10:FF:001125">
    <property type="entry name" value="Ephrin type-A receptor 10"/>
    <property type="match status" value="1"/>
</dbReference>
<evidence type="ECO:0000256" key="17">
    <source>
        <dbReference type="ARBA" id="ARBA00054353"/>
    </source>
</evidence>
<dbReference type="SMART" id="SM00615">
    <property type="entry name" value="EPH_lbd"/>
    <property type="match status" value="1"/>
</dbReference>
<evidence type="ECO:0000256" key="5">
    <source>
        <dbReference type="ARBA" id="ARBA00022692"/>
    </source>
</evidence>
<dbReference type="KEGG" id="elk:111143493"/>
<keyword evidence="6 22" id="KW-0732">Signal</keyword>
<dbReference type="FunFam" id="1.10.510.10:FF:000360">
    <property type="entry name" value="Ephrin type-A receptor 10"/>
    <property type="match status" value="1"/>
</dbReference>
<dbReference type="Gene3D" id="2.60.40.10">
    <property type="entry name" value="Immunoglobulins"/>
    <property type="match status" value="2"/>
</dbReference>
<dbReference type="SMART" id="SM00454">
    <property type="entry name" value="SAM"/>
    <property type="match status" value="1"/>
</dbReference>
<evidence type="ECO:0000256" key="21">
    <source>
        <dbReference type="SAM" id="MobiDB-lite"/>
    </source>
</evidence>
<feature type="signal peptide" evidence="22">
    <location>
        <begin position="1"/>
        <end position="22"/>
    </location>
</feature>
<dbReference type="FunFam" id="3.30.200.20:FF:000505">
    <property type="entry name" value="ephrin type-A receptor 10"/>
    <property type="match status" value="1"/>
</dbReference>
<feature type="disulfide bond" evidence="20">
    <location>
        <begin position="112"/>
        <end position="122"/>
    </location>
</feature>
<evidence type="ECO:0000259" key="25">
    <source>
        <dbReference type="PROSITE" id="PS50853"/>
    </source>
</evidence>
<keyword evidence="11" id="KW-1133">Transmembrane helix</keyword>
<dbReference type="Gene3D" id="1.10.510.10">
    <property type="entry name" value="Transferase(Phosphotransferase) domain 1"/>
    <property type="match status" value="1"/>
</dbReference>
<keyword evidence="3" id="KW-1003">Cell membrane</keyword>
<dbReference type="SMART" id="SM01411">
    <property type="entry name" value="Ephrin_rec_like"/>
    <property type="match status" value="1"/>
</dbReference>
<dbReference type="InterPro" id="IPR011009">
    <property type="entry name" value="Kinase-like_dom_sf"/>
</dbReference>
<dbReference type="GO" id="GO:0005886">
    <property type="term" value="C:plasma membrane"/>
    <property type="evidence" value="ECO:0007669"/>
    <property type="project" value="UniProtKB-SubCell"/>
</dbReference>
<dbReference type="PROSITE" id="PS00791">
    <property type="entry name" value="RECEPTOR_TYR_KIN_V_2"/>
    <property type="match status" value="1"/>
</dbReference>
<dbReference type="Pfam" id="PF07714">
    <property type="entry name" value="PK_Tyr_Ser-Thr"/>
    <property type="match status" value="1"/>
</dbReference>
<dbReference type="GO" id="GO:0030425">
    <property type="term" value="C:dendrite"/>
    <property type="evidence" value="ECO:0007669"/>
    <property type="project" value="TreeGrafter"/>
</dbReference>
<dbReference type="SUPFAM" id="SSF56112">
    <property type="entry name" value="Protein kinase-like (PK-like)"/>
    <property type="match status" value="1"/>
</dbReference>
<feature type="domain" description="Eph LBD" evidence="26">
    <location>
        <begin position="35"/>
        <end position="216"/>
    </location>
</feature>
<dbReference type="AlphaFoldDB" id="A0A2Y9IWK0"/>
<dbReference type="Gene3D" id="2.60.40.1770">
    <property type="entry name" value="ephrin a2 ectodomain"/>
    <property type="match status" value="1"/>
</dbReference>
<dbReference type="InterPro" id="IPR001426">
    <property type="entry name" value="Tyr_kinase_rcpt_V_CS"/>
</dbReference>
<feature type="domain" description="Fibronectin type-III" evidence="25">
    <location>
        <begin position="456"/>
        <end position="554"/>
    </location>
</feature>
<evidence type="ECO:0000256" key="20">
    <source>
        <dbReference type="PIRSR" id="PIRSR000666-3"/>
    </source>
</evidence>
<evidence type="ECO:0000259" key="26">
    <source>
        <dbReference type="PROSITE" id="PS51550"/>
    </source>
</evidence>
<dbReference type="InterPro" id="IPR027936">
    <property type="entry name" value="Eph_TM"/>
</dbReference>
<feature type="binding site" evidence="19">
    <location>
        <begin position="651"/>
        <end position="659"/>
    </location>
    <ligand>
        <name>ATP</name>
        <dbReference type="ChEBI" id="CHEBI:30616"/>
    </ligand>
</feature>
<dbReference type="SUPFAM" id="SSF49785">
    <property type="entry name" value="Galactose-binding domain-like"/>
    <property type="match status" value="1"/>
</dbReference>
<organism evidence="27 28">
    <name type="scientific">Enhydra lutris kenyoni</name>
    <name type="common">northern sea otter</name>
    <dbReference type="NCBI Taxonomy" id="391180"/>
    <lineage>
        <taxon>Eukaryota</taxon>
        <taxon>Metazoa</taxon>
        <taxon>Chordata</taxon>
        <taxon>Craniata</taxon>
        <taxon>Vertebrata</taxon>
        <taxon>Euteleostomi</taxon>
        <taxon>Mammalia</taxon>
        <taxon>Eutheria</taxon>
        <taxon>Laurasiatheria</taxon>
        <taxon>Carnivora</taxon>
        <taxon>Caniformia</taxon>
        <taxon>Musteloidea</taxon>
        <taxon>Mustelidae</taxon>
        <taxon>Lutrinae</taxon>
        <taxon>Enhydra</taxon>
    </lineage>
</organism>
<evidence type="ECO:0000313" key="28">
    <source>
        <dbReference type="RefSeq" id="XP_022353002.1"/>
    </source>
</evidence>
<evidence type="ECO:0000256" key="7">
    <source>
        <dbReference type="ARBA" id="ARBA00022737"/>
    </source>
</evidence>
<dbReference type="InterPro" id="IPR003961">
    <property type="entry name" value="FN3_dom"/>
</dbReference>
<dbReference type="FunFam" id="2.60.40.1770:FF:000001">
    <property type="entry name" value="Ephrin type-A receptor 5"/>
    <property type="match status" value="1"/>
</dbReference>
<keyword evidence="4" id="KW-0808">Transferase</keyword>
<feature type="chain" id="PRO_5015862410" description="Ephrin type-A receptor 10" evidence="22">
    <location>
        <begin position="23"/>
        <end position="1008"/>
    </location>
</feature>
<feature type="region of interest" description="Disordered" evidence="21">
    <location>
        <begin position="323"/>
        <end position="342"/>
    </location>
</feature>
<dbReference type="PROSITE" id="PS51550">
    <property type="entry name" value="EPH_LBD"/>
    <property type="match status" value="1"/>
</dbReference>
<dbReference type="PROSITE" id="PS50105">
    <property type="entry name" value="SAM_DOMAIN"/>
    <property type="match status" value="1"/>
</dbReference>
<keyword evidence="15" id="KW-0325">Glycoprotein</keyword>
<evidence type="ECO:0000256" key="2">
    <source>
        <dbReference type="ARBA" id="ARBA00011902"/>
    </source>
</evidence>
<dbReference type="InterPro" id="IPR050449">
    <property type="entry name" value="Ephrin_rcpt_TKs"/>
</dbReference>
<keyword evidence="12" id="KW-0472">Membrane</keyword>
<dbReference type="Pfam" id="PF14575">
    <property type="entry name" value="EphA2_TM"/>
    <property type="match status" value="1"/>
</dbReference>
<dbReference type="InterPro" id="IPR001660">
    <property type="entry name" value="SAM"/>
</dbReference>
<dbReference type="GO" id="GO:0007411">
    <property type="term" value="P:axon guidance"/>
    <property type="evidence" value="ECO:0007669"/>
    <property type="project" value="TreeGrafter"/>
</dbReference>
<dbReference type="PIRSF" id="PIRSF000666">
    <property type="entry name" value="TyrPK_ephrin_receptor"/>
    <property type="match status" value="1"/>
</dbReference>
<evidence type="ECO:0000256" key="8">
    <source>
        <dbReference type="ARBA" id="ARBA00022741"/>
    </source>
</evidence>
<dbReference type="PANTHER" id="PTHR46877">
    <property type="entry name" value="EPH RECEPTOR A5"/>
    <property type="match status" value="1"/>
</dbReference>
<comment type="function">
    <text evidence="17">Receptor for members of the ephrin-A family. Binds to EFNA3, EFNA4 and EFNA5.</text>
</comment>
<feature type="domain" description="Protein kinase" evidence="23">
    <location>
        <begin position="645"/>
        <end position="900"/>
    </location>
</feature>
<dbReference type="Gene3D" id="2.60.120.260">
    <property type="entry name" value="Galactose-binding domain-like"/>
    <property type="match status" value="1"/>
</dbReference>
<dbReference type="Gene3D" id="3.30.200.20">
    <property type="entry name" value="Phosphorylase Kinase, domain 1"/>
    <property type="match status" value="1"/>
</dbReference>
<evidence type="ECO:0000313" key="27">
    <source>
        <dbReference type="Proteomes" id="UP000248482"/>
    </source>
</evidence>
<dbReference type="InterPro" id="IPR000719">
    <property type="entry name" value="Prot_kinase_dom"/>
</dbReference>
<feature type="domain" description="SAM" evidence="24">
    <location>
        <begin position="933"/>
        <end position="997"/>
    </location>
</feature>
<keyword evidence="14 28" id="KW-0675">Receptor</keyword>
<evidence type="ECO:0000256" key="1">
    <source>
        <dbReference type="ARBA" id="ARBA00004162"/>
    </source>
</evidence>
<evidence type="ECO:0000256" key="10">
    <source>
        <dbReference type="ARBA" id="ARBA00022840"/>
    </source>
</evidence>
<protein>
    <recommendedName>
        <fullName evidence="18">Ephrin type-A receptor 10</fullName>
        <ecNumber evidence="2">2.7.10.1</ecNumber>
    </recommendedName>
</protein>
<evidence type="ECO:0000256" key="15">
    <source>
        <dbReference type="ARBA" id="ARBA00023180"/>
    </source>
</evidence>
<dbReference type="PANTHER" id="PTHR46877:SF16">
    <property type="entry name" value="EPHRIN TYPE-A RECEPTOR 10"/>
    <property type="match status" value="1"/>
</dbReference>
<evidence type="ECO:0000256" key="6">
    <source>
        <dbReference type="ARBA" id="ARBA00022729"/>
    </source>
</evidence>
<dbReference type="Gene3D" id="2.10.50.10">
    <property type="entry name" value="Tumor Necrosis Factor Receptor, subunit A, domain 2"/>
    <property type="match status" value="1"/>
</dbReference>
<dbReference type="SUPFAM" id="SSF49265">
    <property type="entry name" value="Fibronectin type III"/>
    <property type="match status" value="1"/>
</dbReference>
<sequence length="1008" mass="109149">METGAGPYPLRLFVCLMPLCLALLLGPGRPGTAEEVILLDSKASQAELGWTALPSNGWEEISGVDEHDRPIRTYQVCNVLEPNQDNWLQTGWISRGRGQRIFVELQFTLRDCSSIPGAAGTCKETFNVYYLETEADLGRGRLRAGGSRPRKIDTIAADESFTQGDLGERKMKLNTEVREIGPLSRRGFHLAFQDVGACVALVSVRVYYNQCRATVRGLAAFPATAAESAFSTLVEVTGTCVAHSEGEPGRPPRMHCGADGEWLVPVGRCSCSAGFQERGDICEACPPGFYKLSSRRLLCSPCPEHSWALENASTFCVCQDSYARSPTDPPSASCTRPPSAPRDLQYSLSRSPLALRLRWLPPADSGGRSDVTYSLLCLRCGREGPGGACEPCGPRVAFVPRQAGLRERAATLLHLRPGARYTVRVAALNGVSGPAAAAGATYAQVTVSTGPGAPWEEDEIRRDRVEPQSVSLSWREPIPVGAPGANGTEYEIRYYEKGQSEQTYSTVKTGAPAVTVTNLKPATRYVFQIRAASPGPSWETQSFNPSIEVQTPGEAASGSRDHNPAVVVTVVTVSALLVLGSVMSVLAMWRRPCPYGKGGQDAHDEEELYFHFKVPTRRTFLDPQSCGDPLQAVHLFAKELDAKTVTLERSLGAGRFGELSLGCLQLPGRQELPVAVHMLRDGCSDSQRLSFLAEALTVGQFDHSHIVRLEGVVTRGSTLMIVTEYMSHGALDGFLRRHEGQLAAGQLLGLLPGLASAMKYLSEMGYVHRGLAARRVLVSSSLICKISGFGRGPRDRAEAVYTTMSGRSPALWAAPETLQFGHFSSASDVWSFGVVMWELMAFGERPYWDMSGQDVIKAVEDGFRLPPPRNCPAPLHRLMLDCWQKDPSERPRFSQIHSLLSKMVQDPEPSKCATANSPRPPTPLADRAFSAFPSFGSVGAWLEALDLGRYKDSFTAGGYGSLEAVAAMAAQDLVNLGISSAEHREALLSGISALRACVLQLQGQGVQV</sequence>
<evidence type="ECO:0000259" key="23">
    <source>
        <dbReference type="PROSITE" id="PS50011"/>
    </source>
</evidence>
<dbReference type="GeneID" id="111143493"/>
<dbReference type="InterPro" id="IPR013783">
    <property type="entry name" value="Ig-like_fold"/>
</dbReference>
<gene>
    <name evidence="28" type="primary">LOC111143493</name>
</gene>
<keyword evidence="9" id="KW-0418">Kinase</keyword>
<accession>A0A2Y9IWK0</accession>
<dbReference type="FunFam" id="2.60.40.10:FF:000059">
    <property type="entry name" value="Ephrin type-A receptor 6"/>
    <property type="match status" value="1"/>
</dbReference>
<evidence type="ECO:0000259" key="24">
    <source>
        <dbReference type="PROSITE" id="PS50105"/>
    </source>
</evidence>
<dbReference type="Gene3D" id="1.10.150.50">
    <property type="entry name" value="Transcription Factor, Ets-1"/>
    <property type="match status" value="1"/>
</dbReference>
<proteinExistence type="predicted"/>
<dbReference type="GO" id="GO:0005005">
    <property type="term" value="F:transmembrane-ephrin receptor activity"/>
    <property type="evidence" value="ECO:0007669"/>
    <property type="project" value="TreeGrafter"/>
</dbReference>
<dbReference type="InterPro" id="IPR008979">
    <property type="entry name" value="Galactose-bd-like_sf"/>
</dbReference>
<dbReference type="PROSITE" id="PS00790">
    <property type="entry name" value="RECEPTOR_TYR_KIN_V_1"/>
    <property type="match status" value="1"/>
</dbReference>
<dbReference type="Proteomes" id="UP000248482">
    <property type="component" value="Unplaced"/>
</dbReference>
<keyword evidence="13" id="KW-0829">Tyrosine-protein kinase</keyword>
<evidence type="ECO:0000256" key="12">
    <source>
        <dbReference type="ARBA" id="ARBA00023136"/>
    </source>
</evidence>
<reference evidence="28" key="1">
    <citation type="submission" date="2025-08" db="UniProtKB">
        <authorList>
            <consortium name="RefSeq"/>
        </authorList>
    </citation>
    <scope>IDENTIFICATION</scope>
    <source>
        <tissue evidence="28">Blood</tissue>
    </source>
</reference>
<keyword evidence="7" id="KW-0677">Repeat</keyword>
<evidence type="ECO:0000256" key="16">
    <source>
        <dbReference type="ARBA" id="ARBA00051243"/>
    </source>
</evidence>
<keyword evidence="8 19" id="KW-0547">Nucleotide-binding</keyword>
<dbReference type="FunFam" id="2.60.120.260:FF:000001">
    <property type="entry name" value="Ephrin type-A receptor 7"/>
    <property type="match status" value="1"/>
</dbReference>
<keyword evidence="5" id="KW-0812">Transmembrane</keyword>
<dbReference type="EC" id="2.7.10.1" evidence="2"/>
<dbReference type="InterPro" id="IPR016257">
    <property type="entry name" value="Tyr_kinase_ephrin_rcpt"/>
</dbReference>
<keyword evidence="27" id="KW-1185">Reference proteome</keyword>
<dbReference type="InterPro" id="IPR036116">
    <property type="entry name" value="FN3_sf"/>
</dbReference>
<dbReference type="PROSITE" id="PS50011">
    <property type="entry name" value="PROTEIN_KINASE_DOM"/>
    <property type="match status" value="1"/>
</dbReference>
<dbReference type="SUPFAM" id="SSF47769">
    <property type="entry name" value="SAM/Pointed domain"/>
    <property type="match status" value="1"/>
</dbReference>
<evidence type="ECO:0000256" key="18">
    <source>
        <dbReference type="ARBA" id="ARBA00071280"/>
    </source>
</evidence>
<evidence type="ECO:0000256" key="19">
    <source>
        <dbReference type="PIRSR" id="PIRSR000666-2"/>
    </source>
</evidence>